<dbReference type="Proteomes" id="UP000034681">
    <property type="component" value="Unassembled WGS sequence"/>
</dbReference>
<proteinExistence type="inferred from homology"/>
<evidence type="ECO:0000256" key="1">
    <source>
        <dbReference type="ARBA" id="ARBA00010692"/>
    </source>
</evidence>
<feature type="transmembrane region" description="Helical" evidence="3">
    <location>
        <begin position="70"/>
        <end position="90"/>
    </location>
</feature>
<feature type="transmembrane region" description="Helical" evidence="3">
    <location>
        <begin position="168"/>
        <end position="187"/>
    </location>
</feature>
<keyword evidence="3" id="KW-1133">Transmembrane helix</keyword>
<dbReference type="eggNOG" id="COG1268">
    <property type="taxonomic scope" value="Bacteria"/>
</dbReference>
<keyword evidence="5" id="KW-1185">Reference proteome</keyword>
<organism evidence="4 5">
    <name type="scientific">Prochlorothrix hollandica PCC 9006 = CALU 1027</name>
    <dbReference type="NCBI Taxonomy" id="317619"/>
    <lineage>
        <taxon>Bacteria</taxon>
        <taxon>Bacillati</taxon>
        <taxon>Cyanobacteriota</taxon>
        <taxon>Cyanophyceae</taxon>
        <taxon>Prochlorotrichales</taxon>
        <taxon>Prochlorotrichaceae</taxon>
        <taxon>Prochlorothrix</taxon>
    </lineage>
</organism>
<name>A0A0M2PXJ7_PROHO</name>
<evidence type="ECO:0000256" key="3">
    <source>
        <dbReference type="SAM" id="Phobius"/>
    </source>
</evidence>
<dbReference type="InterPro" id="IPR003784">
    <property type="entry name" value="BioY"/>
</dbReference>
<protein>
    <recommendedName>
        <fullName evidence="2">Biotin transporter</fullName>
    </recommendedName>
</protein>
<keyword evidence="3" id="KW-0812">Transmembrane</keyword>
<dbReference type="STRING" id="317619.GCA_000332315_02164"/>
<keyword evidence="2" id="KW-1003">Cell membrane</keyword>
<dbReference type="Pfam" id="PF02632">
    <property type="entry name" value="BioY"/>
    <property type="match status" value="1"/>
</dbReference>
<comment type="subcellular location">
    <subcellularLocation>
        <location evidence="2">Cell membrane</location>
        <topology evidence="2">Multi-pass membrane protein</topology>
    </subcellularLocation>
</comment>
<feature type="transmembrane region" description="Helical" evidence="3">
    <location>
        <begin position="96"/>
        <end position="114"/>
    </location>
</feature>
<comment type="similarity">
    <text evidence="1 2">Belongs to the BioY family.</text>
</comment>
<dbReference type="AlphaFoldDB" id="A0A0M2PXJ7"/>
<keyword evidence="2 3" id="KW-0472">Membrane</keyword>
<dbReference type="RefSeq" id="WP_017712583.1">
    <property type="nucleotide sequence ID" value="NZ_KB235937.1"/>
</dbReference>
<dbReference type="OrthoDB" id="9803495at2"/>
<sequence>MSPTELLWALVGLLLTIGGTLVEASIASPAWVWSQQGIQVYSLHTSFQVGAVLLVSCLGGKNAGVLSQIAYILLGLAWLPVFTSGGGWGYFREPGFGYLLGFVPGAWLCGTLAFRSAPRLETLGLSCLGGLGVIHGVGLVYLGANYALGWLSVETMPVVQAVLDYTLSPLPAQLAIVCAVSLFAYGLRHLLFY</sequence>
<dbReference type="PANTHER" id="PTHR34295:SF1">
    <property type="entry name" value="BIOTIN TRANSPORTER BIOY"/>
    <property type="match status" value="1"/>
</dbReference>
<dbReference type="Gene3D" id="1.10.1760.20">
    <property type="match status" value="1"/>
</dbReference>
<dbReference type="EMBL" id="AJTX02000006">
    <property type="protein sequence ID" value="KKI99111.1"/>
    <property type="molecule type" value="Genomic_DNA"/>
</dbReference>
<keyword evidence="2" id="KW-0813">Transport</keyword>
<feature type="transmembrane region" description="Helical" evidence="3">
    <location>
        <begin position="126"/>
        <end position="148"/>
    </location>
</feature>
<dbReference type="PIRSF" id="PIRSF016661">
    <property type="entry name" value="BioY"/>
    <property type="match status" value="1"/>
</dbReference>
<dbReference type="PANTHER" id="PTHR34295">
    <property type="entry name" value="BIOTIN TRANSPORTER BIOY"/>
    <property type="match status" value="1"/>
</dbReference>
<feature type="transmembrane region" description="Helical" evidence="3">
    <location>
        <begin position="40"/>
        <end position="58"/>
    </location>
</feature>
<dbReference type="GO" id="GO:0015225">
    <property type="term" value="F:biotin transmembrane transporter activity"/>
    <property type="evidence" value="ECO:0007669"/>
    <property type="project" value="UniProtKB-UniRule"/>
</dbReference>
<evidence type="ECO:0000313" key="4">
    <source>
        <dbReference type="EMBL" id="KKI99111.1"/>
    </source>
</evidence>
<gene>
    <name evidence="4" type="ORF">PROH_15135</name>
</gene>
<evidence type="ECO:0000256" key="2">
    <source>
        <dbReference type="PIRNR" id="PIRNR016661"/>
    </source>
</evidence>
<reference evidence="4" key="1">
    <citation type="submission" date="2012-04" db="EMBL/GenBank/DDBJ databases">
        <authorList>
            <person name="Borisov I.G."/>
            <person name="Ivanikova N.V."/>
            <person name="Pinevich A.V."/>
        </authorList>
    </citation>
    <scope>NUCLEOTIDE SEQUENCE</scope>
    <source>
        <strain evidence="4">CALU 1027</strain>
    </source>
</reference>
<accession>A0A0M2PXJ7</accession>
<comment type="caution">
    <text evidence="4">The sequence shown here is derived from an EMBL/GenBank/DDBJ whole genome shotgun (WGS) entry which is preliminary data.</text>
</comment>
<dbReference type="GO" id="GO:0005886">
    <property type="term" value="C:plasma membrane"/>
    <property type="evidence" value="ECO:0007669"/>
    <property type="project" value="UniProtKB-SubCell"/>
</dbReference>
<evidence type="ECO:0000313" key="5">
    <source>
        <dbReference type="Proteomes" id="UP000034681"/>
    </source>
</evidence>